<comment type="caution">
    <text evidence="5">The sequence shown here is derived from an EMBL/GenBank/DDBJ whole genome shotgun (WGS) entry which is preliminary data.</text>
</comment>
<dbReference type="Gene3D" id="1.10.490.10">
    <property type="entry name" value="Globins"/>
    <property type="match status" value="1"/>
</dbReference>
<dbReference type="InterPro" id="IPR012292">
    <property type="entry name" value="Globin/Proto"/>
</dbReference>
<dbReference type="GO" id="GO:0019825">
    <property type="term" value="F:oxygen binding"/>
    <property type="evidence" value="ECO:0007669"/>
    <property type="project" value="InterPro"/>
</dbReference>
<evidence type="ECO:0000256" key="2">
    <source>
        <dbReference type="ARBA" id="ARBA00029839"/>
    </source>
</evidence>
<gene>
    <name evidence="5" type="ORF">A6P07_06900</name>
</gene>
<dbReference type="RefSeq" id="WP_024893213.1">
    <property type="nucleotide sequence ID" value="NZ_LWRZ01000017.1"/>
</dbReference>
<evidence type="ECO:0000259" key="3">
    <source>
        <dbReference type="PROSITE" id="PS50883"/>
    </source>
</evidence>
<dbReference type="InterPro" id="IPR029787">
    <property type="entry name" value="Nucleotide_cyclase"/>
</dbReference>
<dbReference type="GO" id="GO:0020037">
    <property type="term" value="F:heme binding"/>
    <property type="evidence" value="ECO:0007669"/>
    <property type="project" value="InterPro"/>
</dbReference>
<dbReference type="CDD" id="cd01948">
    <property type="entry name" value="EAL"/>
    <property type="match status" value="1"/>
</dbReference>
<dbReference type="Pfam" id="PF13682">
    <property type="entry name" value="CZB"/>
    <property type="match status" value="1"/>
</dbReference>
<sequence>MSTPSTLPDFLGLEDPDFQLIDRYRHILDAEAPALAQAFYNYMLSHPITAEVFRDFSRTRLDGLIQKQVEHAKGLLASRLSPAWRETMHQIGVMHYRLGIAPSWVAGAYALYWRQWQRIISAQVPENDQNSLRDVLFRLLIGDLMLQLDGYAKTARETDAERLSLVDVLMDVLAVRRDRESPRTEDLLQQICAALPSKSKMIEMASYWISDAVGETLNLEYQTGIPVSELSIQKNLDEPFWKALNEGQPLIQSIDDPQIPACISALSDQVKEIGVFPFGAEDLRGVGMIGVREKGYFHKVGFAYFDAFAHLGELVFLLRNQYLRDPLTALPNRLLFMDILEYARKQNQRMERLLGVVILDLDGFKHVNDRLGHNVGDQLLLAMVQRLQTQLRAGDTLARLGGDEFALLLPGLERLDDLEGICERLLMVIRAPLVIEGESVSVSGSLGVTLYPLDDSDASTLIRHADMTLYAAKDAGRDQYQIYSLELDEAMQTEVDARLLLETALREKHLCLHYQPIISTSGQVLGVEALLRLQHPKRGLLPPAAFFSALDHARLARPVGCFVLDAALHQAVRWQEAGLSLRVSVNISTRHLLDGRFLEDVQAALAKHPSLNPGQIEIEITESASIHDLAGAQNLLLACQRLGLRVALDDFGTGNASLTYLQQLSADTIKIDQSFVRDVIEDPKDLAIVTAIITASRMLGMEVVAEGVETAEHAELLSKTGCNYMQGYFFSQPLPAEDISSWIAHFSLAPLSTDSLPPLDILSPILEGHILRVQKALRALRQENPLPARLLEDNAEAQCHLGLWLRGEGEQVFGETPSFARLRIRHKRIHALARAAKALLDAGDTDGALEQGKQLETENRLLISELLSMMNDNEQSRWPSHV</sequence>
<dbReference type="InterPro" id="IPR000160">
    <property type="entry name" value="GGDEF_dom"/>
</dbReference>
<dbReference type="InterPro" id="IPR043128">
    <property type="entry name" value="Rev_trsase/Diguanyl_cyclase"/>
</dbReference>
<evidence type="ECO:0000259" key="4">
    <source>
        <dbReference type="PROSITE" id="PS50887"/>
    </source>
</evidence>
<dbReference type="PANTHER" id="PTHR33121">
    <property type="entry name" value="CYCLIC DI-GMP PHOSPHODIESTERASE PDEF"/>
    <property type="match status" value="1"/>
</dbReference>
<dbReference type="PROSITE" id="PS50883">
    <property type="entry name" value="EAL"/>
    <property type="match status" value="1"/>
</dbReference>
<dbReference type="InterPro" id="IPR050706">
    <property type="entry name" value="Cyclic-di-GMP_PDE-like"/>
</dbReference>
<dbReference type="CDD" id="cd01068">
    <property type="entry name" value="globin_sensor"/>
    <property type="match status" value="1"/>
</dbReference>
<dbReference type="InterPro" id="IPR009050">
    <property type="entry name" value="Globin-like_sf"/>
</dbReference>
<organism evidence="5 6">
    <name type="scientific">Acidithiobacillus thiooxidans</name>
    <name type="common">Thiobacillus thiooxidans</name>
    <dbReference type="NCBI Taxonomy" id="930"/>
    <lineage>
        <taxon>Bacteria</taxon>
        <taxon>Pseudomonadati</taxon>
        <taxon>Pseudomonadota</taxon>
        <taxon>Acidithiobacillia</taxon>
        <taxon>Acidithiobacillales</taxon>
        <taxon>Acidithiobacillaceae</taxon>
        <taxon>Acidithiobacillus</taxon>
    </lineage>
</organism>
<dbReference type="PROSITE" id="PS50887">
    <property type="entry name" value="GGDEF"/>
    <property type="match status" value="1"/>
</dbReference>
<dbReference type="Pfam" id="PF00563">
    <property type="entry name" value="EAL"/>
    <property type="match status" value="1"/>
</dbReference>
<dbReference type="InterPro" id="IPR001633">
    <property type="entry name" value="EAL_dom"/>
</dbReference>
<feature type="domain" description="EAL" evidence="3">
    <location>
        <begin position="494"/>
        <end position="747"/>
    </location>
</feature>
<dbReference type="CDD" id="cd01949">
    <property type="entry name" value="GGDEF"/>
    <property type="match status" value="1"/>
</dbReference>
<dbReference type="NCBIfam" id="TIGR00254">
    <property type="entry name" value="GGDEF"/>
    <property type="match status" value="1"/>
</dbReference>
<reference evidence="5 6" key="1">
    <citation type="journal article" date="2016" name="Int. J. Mol. Sci.">
        <title>Comparative genomics of the extreme acidophile Acidithiobacillus thiooxidans reveals intraspecific divergence and niche adaptation.</title>
        <authorList>
            <person name="Zhang X."/>
            <person name="Feng X."/>
            <person name="Tao J."/>
            <person name="Ma L."/>
            <person name="Xiao Y."/>
            <person name="Liang Y."/>
            <person name="Liu X."/>
            <person name="Yin H."/>
        </authorList>
    </citation>
    <scope>NUCLEOTIDE SEQUENCE [LARGE SCALE GENOMIC DNA]</scope>
    <source>
        <strain evidence="5 6">A02</strain>
    </source>
</reference>
<dbReference type="InterPro" id="IPR035919">
    <property type="entry name" value="EAL_sf"/>
</dbReference>
<dbReference type="GO" id="GO:0071111">
    <property type="term" value="F:cyclic-guanylate-specific phosphodiesterase activity"/>
    <property type="evidence" value="ECO:0007669"/>
    <property type="project" value="InterPro"/>
</dbReference>
<dbReference type="SMART" id="SM00267">
    <property type="entry name" value="GGDEF"/>
    <property type="match status" value="1"/>
</dbReference>
<dbReference type="SUPFAM" id="SSF141868">
    <property type="entry name" value="EAL domain-like"/>
    <property type="match status" value="1"/>
</dbReference>
<dbReference type="Gene3D" id="1.20.120.30">
    <property type="entry name" value="Aspartate receptor, ligand-binding domain"/>
    <property type="match status" value="1"/>
</dbReference>
<dbReference type="SUPFAM" id="SSF55073">
    <property type="entry name" value="Nucleotide cyclase"/>
    <property type="match status" value="1"/>
</dbReference>
<evidence type="ECO:0000313" key="5">
    <source>
        <dbReference type="EMBL" id="OCX73968.1"/>
    </source>
</evidence>
<name>A0A1C2JAK8_ACITH</name>
<evidence type="ECO:0000313" key="6">
    <source>
        <dbReference type="Proteomes" id="UP000094893"/>
    </source>
</evidence>
<dbReference type="AlphaFoldDB" id="A0A1C2JAK8"/>
<dbReference type="Pfam" id="PF11563">
    <property type="entry name" value="Protoglobin"/>
    <property type="match status" value="1"/>
</dbReference>
<dbReference type="InterPro" id="IPR039379">
    <property type="entry name" value="Protoglobin_sensor_dom"/>
</dbReference>
<proteinExistence type="predicted"/>
<dbReference type="Gene3D" id="3.20.20.450">
    <property type="entry name" value="EAL domain"/>
    <property type="match status" value="1"/>
</dbReference>
<dbReference type="SMART" id="SM00052">
    <property type="entry name" value="EAL"/>
    <property type="match status" value="1"/>
</dbReference>
<feature type="domain" description="GGDEF" evidence="4">
    <location>
        <begin position="352"/>
        <end position="485"/>
    </location>
</feature>
<dbReference type="InterPro" id="IPR044398">
    <property type="entry name" value="Globin-sensor_dom"/>
</dbReference>
<accession>A0A1C2JAK8</accession>
<dbReference type="EMBL" id="LWSA01000085">
    <property type="protein sequence ID" value="OCX73968.1"/>
    <property type="molecule type" value="Genomic_DNA"/>
</dbReference>
<protein>
    <recommendedName>
        <fullName evidence="1">Diguanylate cyclase DosC</fullName>
    </recommendedName>
    <alternativeName>
        <fullName evidence="2">Direct oxygen-sensing cyclase</fullName>
    </alternativeName>
</protein>
<dbReference type="Proteomes" id="UP000094893">
    <property type="component" value="Unassembled WGS sequence"/>
</dbReference>
<dbReference type="SUPFAM" id="SSF46458">
    <property type="entry name" value="Globin-like"/>
    <property type="match status" value="1"/>
</dbReference>
<dbReference type="PANTHER" id="PTHR33121:SF70">
    <property type="entry name" value="SIGNALING PROTEIN YKOW"/>
    <property type="match status" value="1"/>
</dbReference>
<dbReference type="Gene3D" id="3.30.70.270">
    <property type="match status" value="1"/>
</dbReference>
<dbReference type="Pfam" id="PF00990">
    <property type="entry name" value="GGDEF"/>
    <property type="match status" value="1"/>
</dbReference>
<evidence type="ECO:0000256" key="1">
    <source>
        <dbReference type="ARBA" id="ARBA00015125"/>
    </source>
</evidence>
<dbReference type="InterPro" id="IPR025991">
    <property type="entry name" value="Chemoreceptor_zinc-bind_dom"/>
</dbReference>